<protein>
    <submittedName>
        <fullName evidence="1">DNA damage-inducible protein D</fullName>
    </submittedName>
</protein>
<dbReference type="KEGG" id="muc:MuYL_0597"/>
<proteinExistence type="predicted"/>
<accession>A0A223NRV5</accession>
<organism evidence="1 2">
    <name type="scientific">Mucilaginibacter xinganensis</name>
    <dbReference type="NCBI Taxonomy" id="1234841"/>
    <lineage>
        <taxon>Bacteria</taxon>
        <taxon>Pseudomonadati</taxon>
        <taxon>Bacteroidota</taxon>
        <taxon>Sphingobacteriia</taxon>
        <taxon>Sphingobacteriales</taxon>
        <taxon>Sphingobacteriaceae</taxon>
        <taxon>Mucilaginibacter</taxon>
    </lineage>
</organism>
<evidence type="ECO:0000313" key="1">
    <source>
        <dbReference type="EMBL" id="ASU32500.1"/>
    </source>
</evidence>
<gene>
    <name evidence="1" type="ORF">MuYL_0597</name>
</gene>
<evidence type="ECO:0000313" key="2">
    <source>
        <dbReference type="Proteomes" id="UP000215002"/>
    </source>
</evidence>
<dbReference type="Proteomes" id="UP000215002">
    <property type="component" value="Chromosome"/>
</dbReference>
<dbReference type="OrthoDB" id="9803893at2"/>
<dbReference type="EMBL" id="CP022743">
    <property type="protein sequence ID" value="ASU32500.1"/>
    <property type="molecule type" value="Genomic_DNA"/>
</dbReference>
<sequence>MKKEVIVELFSQFEQACYNYSGVEFWSARELQSILGYSRWENFVNAINKAKIACENADSNVSDHFRDITKMVSIGSGGQREVEDIALTRYAC</sequence>
<name>A0A223NRV5_9SPHI</name>
<dbReference type="AlphaFoldDB" id="A0A223NRV5"/>
<keyword evidence="2" id="KW-1185">Reference proteome</keyword>
<dbReference type="RefSeq" id="WP_094569081.1">
    <property type="nucleotide sequence ID" value="NZ_CP022743.1"/>
</dbReference>
<reference evidence="1 2" key="1">
    <citation type="submission" date="2017-08" db="EMBL/GenBank/DDBJ databases">
        <title>Complete genome sequence of Mucilaginibacter sp. strain BJC16-A31.</title>
        <authorList>
            <consortium name="Henan University of Science and Technology"/>
            <person name="You X."/>
        </authorList>
    </citation>
    <scope>NUCLEOTIDE SEQUENCE [LARGE SCALE GENOMIC DNA]</scope>
    <source>
        <strain evidence="1 2">BJC16-A31</strain>
    </source>
</reference>